<organism evidence="2 3">
    <name type="scientific">Scleromatobacter humisilvae</name>
    <dbReference type="NCBI Taxonomy" id="2897159"/>
    <lineage>
        <taxon>Bacteria</taxon>
        <taxon>Pseudomonadati</taxon>
        <taxon>Pseudomonadota</taxon>
        <taxon>Betaproteobacteria</taxon>
        <taxon>Burkholderiales</taxon>
        <taxon>Sphaerotilaceae</taxon>
        <taxon>Scleromatobacter</taxon>
    </lineage>
</organism>
<dbReference type="Proteomes" id="UP001139353">
    <property type="component" value="Unassembled WGS sequence"/>
</dbReference>
<dbReference type="RefSeq" id="WP_275683396.1">
    <property type="nucleotide sequence ID" value="NZ_JAJLJH010000004.1"/>
</dbReference>
<evidence type="ECO:0000256" key="1">
    <source>
        <dbReference type="SAM" id="MobiDB-lite"/>
    </source>
</evidence>
<keyword evidence="3" id="KW-1185">Reference proteome</keyword>
<dbReference type="EMBL" id="JAJLJH010000004">
    <property type="protein sequence ID" value="MCK9687356.1"/>
    <property type="molecule type" value="Genomic_DNA"/>
</dbReference>
<gene>
    <name evidence="2" type="ORF">LPC04_16740</name>
</gene>
<proteinExistence type="predicted"/>
<evidence type="ECO:0000313" key="3">
    <source>
        <dbReference type="Proteomes" id="UP001139353"/>
    </source>
</evidence>
<feature type="region of interest" description="Disordered" evidence="1">
    <location>
        <begin position="1"/>
        <end position="22"/>
    </location>
</feature>
<comment type="caution">
    <text evidence="2">The sequence shown here is derived from an EMBL/GenBank/DDBJ whole genome shotgun (WGS) entry which is preliminary data.</text>
</comment>
<protein>
    <submittedName>
        <fullName evidence="2">DUF4224 domain-containing protein</fullName>
    </submittedName>
</protein>
<sequence length="102" mass="11126">MQPHDQTEIGTSPAPGQAALAQSNSDRLLLTAEEVSAVTGYVKPALQVRELHKQGFIRARVNVRNEVILERAYFDAICRGVAVATQAAPERPRIVPPLRRAA</sequence>
<evidence type="ECO:0000313" key="2">
    <source>
        <dbReference type="EMBL" id="MCK9687356.1"/>
    </source>
</evidence>
<reference evidence="2" key="1">
    <citation type="submission" date="2021-11" db="EMBL/GenBank/DDBJ databases">
        <title>BS-T2-15 a new species belonging to the Comamonadaceae family isolated from the soil of a French oak forest.</title>
        <authorList>
            <person name="Mieszkin S."/>
            <person name="Alain K."/>
        </authorList>
    </citation>
    <scope>NUCLEOTIDE SEQUENCE</scope>
    <source>
        <strain evidence="2">BS-T2-15</strain>
    </source>
</reference>
<name>A0A9X1YK25_9BURK</name>
<accession>A0A9X1YK25</accession>
<dbReference type="AlphaFoldDB" id="A0A9X1YK25"/>